<dbReference type="Proteomes" id="UP001165492">
    <property type="component" value="Unassembled WGS sequence"/>
</dbReference>
<evidence type="ECO:0000256" key="1">
    <source>
        <dbReference type="ARBA" id="ARBA00008814"/>
    </source>
</evidence>
<reference evidence="4" key="1">
    <citation type="submission" date="2021-11" db="EMBL/GenBank/DDBJ databases">
        <title>Description of a new species Pelosinus isolated from the bottom sediments of Lake Baikal.</title>
        <authorList>
            <person name="Zakharyuk A."/>
        </authorList>
    </citation>
    <scope>NUCLEOTIDE SEQUENCE</scope>
    <source>
        <strain evidence="4">Bkl1</strain>
    </source>
</reference>
<dbReference type="Pfam" id="PF01497">
    <property type="entry name" value="Peripla_BP_2"/>
    <property type="match status" value="1"/>
</dbReference>
<evidence type="ECO:0000256" key="2">
    <source>
        <dbReference type="SAM" id="SignalP"/>
    </source>
</evidence>
<dbReference type="InterPro" id="IPR050902">
    <property type="entry name" value="ABC_Transporter_SBP"/>
</dbReference>
<keyword evidence="5" id="KW-1185">Reference proteome</keyword>
<evidence type="ECO:0000259" key="3">
    <source>
        <dbReference type="PROSITE" id="PS50983"/>
    </source>
</evidence>
<evidence type="ECO:0000313" key="4">
    <source>
        <dbReference type="EMBL" id="MCC5463908.1"/>
    </source>
</evidence>
<protein>
    <submittedName>
        <fullName evidence="4">ABC transporter substrate-binding protein</fullName>
    </submittedName>
</protein>
<proteinExistence type="inferred from homology"/>
<feature type="domain" description="Fe/B12 periplasmic-binding" evidence="3">
    <location>
        <begin position="71"/>
        <end position="345"/>
    </location>
</feature>
<dbReference type="PANTHER" id="PTHR30535:SF7">
    <property type="entry name" value="IRON(III) DICITRATE-BINDING PROTEIN"/>
    <property type="match status" value="1"/>
</dbReference>
<feature type="chain" id="PRO_5045921127" evidence="2">
    <location>
        <begin position="23"/>
        <end position="347"/>
    </location>
</feature>
<gene>
    <name evidence="4" type="ORF">LMF89_00855</name>
</gene>
<evidence type="ECO:0000313" key="5">
    <source>
        <dbReference type="Proteomes" id="UP001165492"/>
    </source>
</evidence>
<keyword evidence="2" id="KW-0732">Signal</keyword>
<dbReference type="InterPro" id="IPR002491">
    <property type="entry name" value="ABC_transptr_periplasmic_BD"/>
</dbReference>
<dbReference type="PROSITE" id="PS50983">
    <property type="entry name" value="FE_B12_PBP"/>
    <property type="match status" value="1"/>
</dbReference>
<dbReference type="Gene3D" id="3.40.50.1980">
    <property type="entry name" value="Nitrogenase molybdenum iron protein domain"/>
    <property type="match status" value="2"/>
</dbReference>
<feature type="signal peptide" evidence="2">
    <location>
        <begin position="1"/>
        <end position="22"/>
    </location>
</feature>
<sequence length="347" mass="38382">MKKTRLNPIILILCFMGILSLAGCGQSNPAATPKAASTPSQSNDAKYPVTISNYDSNENPISYTYKKTPERVAVIHPGATELLLELGLEGRILSTIAPYGAPLDRIAEKYAQLTIMKAKYLPSQEELLEMQPDMIIGWAHNFRSSELGNVESWQERGIGTFVMQSTLTKSEPTLDNVVYAFIADMGTIFGIPEKTTPYIQNLKDRVGKIQAATKNIPQKKTVIVLQDHFNGTFSVYDSHYLISNMIDLAGGKNLCQDTTSFVGAEKVLAFDPDFIIYVSHDKNEGTKDLTDEEALKALHEVSALQSMRAIQKGNIINLPFFTVNNGGIRTVDAIEKISHALYPEQYQ</sequence>
<organism evidence="4 5">
    <name type="scientific">Pelosinus baikalensis</name>
    <dbReference type="NCBI Taxonomy" id="2892015"/>
    <lineage>
        <taxon>Bacteria</taxon>
        <taxon>Bacillati</taxon>
        <taxon>Bacillota</taxon>
        <taxon>Negativicutes</taxon>
        <taxon>Selenomonadales</taxon>
        <taxon>Sporomusaceae</taxon>
        <taxon>Pelosinus</taxon>
    </lineage>
</organism>
<dbReference type="PROSITE" id="PS51257">
    <property type="entry name" value="PROKAR_LIPOPROTEIN"/>
    <property type="match status" value="1"/>
</dbReference>
<name>A0ABS8HL56_9FIRM</name>
<comment type="caution">
    <text evidence="4">The sequence shown here is derived from an EMBL/GenBank/DDBJ whole genome shotgun (WGS) entry which is preliminary data.</text>
</comment>
<dbReference type="PANTHER" id="PTHR30535">
    <property type="entry name" value="VITAMIN B12-BINDING PROTEIN"/>
    <property type="match status" value="1"/>
</dbReference>
<dbReference type="RefSeq" id="WP_229533444.1">
    <property type="nucleotide sequence ID" value="NZ_JAJHJB010000001.1"/>
</dbReference>
<dbReference type="SUPFAM" id="SSF53807">
    <property type="entry name" value="Helical backbone' metal receptor"/>
    <property type="match status" value="1"/>
</dbReference>
<accession>A0ABS8HL56</accession>
<dbReference type="EMBL" id="JAJHJB010000001">
    <property type="protein sequence ID" value="MCC5463908.1"/>
    <property type="molecule type" value="Genomic_DNA"/>
</dbReference>
<comment type="similarity">
    <text evidence="1">Belongs to the bacterial solute-binding protein 8 family.</text>
</comment>